<keyword evidence="1" id="KW-0732">Signal</keyword>
<dbReference type="AlphaFoldDB" id="A0AAD7BTT1"/>
<reference evidence="2" key="1">
    <citation type="submission" date="2023-03" db="EMBL/GenBank/DDBJ databases">
        <title>Massive genome expansion in bonnet fungi (Mycena s.s.) driven by repeated elements and novel gene families across ecological guilds.</title>
        <authorList>
            <consortium name="Lawrence Berkeley National Laboratory"/>
            <person name="Harder C.B."/>
            <person name="Miyauchi S."/>
            <person name="Viragh M."/>
            <person name="Kuo A."/>
            <person name="Thoen E."/>
            <person name="Andreopoulos B."/>
            <person name="Lu D."/>
            <person name="Skrede I."/>
            <person name="Drula E."/>
            <person name="Henrissat B."/>
            <person name="Morin E."/>
            <person name="Kohler A."/>
            <person name="Barry K."/>
            <person name="LaButti K."/>
            <person name="Morin E."/>
            <person name="Salamov A."/>
            <person name="Lipzen A."/>
            <person name="Mereny Z."/>
            <person name="Hegedus B."/>
            <person name="Baldrian P."/>
            <person name="Stursova M."/>
            <person name="Weitz H."/>
            <person name="Taylor A."/>
            <person name="Grigoriev I.V."/>
            <person name="Nagy L.G."/>
            <person name="Martin F."/>
            <person name="Kauserud H."/>
        </authorList>
    </citation>
    <scope>NUCLEOTIDE SEQUENCE</scope>
    <source>
        <strain evidence="2">CBHHK067</strain>
    </source>
</reference>
<accession>A0AAD7BTT1</accession>
<dbReference type="Proteomes" id="UP001221757">
    <property type="component" value="Unassembled WGS sequence"/>
</dbReference>
<feature type="chain" id="PRO_5042166823" evidence="1">
    <location>
        <begin position="19"/>
        <end position="226"/>
    </location>
</feature>
<proteinExistence type="predicted"/>
<dbReference type="EMBL" id="JARKIE010000531">
    <property type="protein sequence ID" value="KAJ7629837.1"/>
    <property type="molecule type" value="Genomic_DNA"/>
</dbReference>
<protein>
    <submittedName>
        <fullName evidence="2">Uncharacterized protein</fullName>
    </submittedName>
</protein>
<comment type="caution">
    <text evidence="2">The sequence shown here is derived from an EMBL/GenBank/DDBJ whole genome shotgun (WGS) entry which is preliminary data.</text>
</comment>
<evidence type="ECO:0000256" key="1">
    <source>
        <dbReference type="SAM" id="SignalP"/>
    </source>
</evidence>
<organism evidence="2 3">
    <name type="scientific">Mycena rosella</name>
    <name type="common">Pink bonnet</name>
    <name type="synonym">Agaricus rosellus</name>
    <dbReference type="NCBI Taxonomy" id="1033263"/>
    <lineage>
        <taxon>Eukaryota</taxon>
        <taxon>Fungi</taxon>
        <taxon>Dikarya</taxon>
        <taxon>Basidiomycota</taxon>
        <taxon>Agaricomycotina</taxon>
        <taxon>Agaricomycetes</taxon>
        <taxon>Agaricomycetidae</taxon>
        <taxon>Agaricales</taxon>
        <taxon>Marasmiineae</taxon>
        <taxon>Mycenaceae</taxon>
        <taxon>Mycena</taxon>
    </lineage>
</organism>
<sequence length="226" mass="25552">MQLFKLIMLANVLWTVAGQEVQDGAVSDFNSGLDSSKSNVSYSDRYCESRIHGEDLLTPNLGSGRYLKRDLFSGRRKSFLWHYGPDALTLNLGSVRDLIPDMAWDLGQSECLTSAHTGFPDVAFGSRKTDVQDPASLKSNYFQFVSDLEDYGSYLPHSKMMIRESTHAQIVCLLTGTWVQGAYDDGACTHQEFKTLRRVAFPEFSENLRVGSMWFQMEIRQNQPKP</sequence>
<name>A0AAD7BTT1_MYCRO</name>
<keyword evidence="3" id="KW-1185">Reference proteome</keyword>
<feature type="signal peptide" evidence="1">
    <location>
        <begin position="1"/>
        <end position="18"/>
    </location>
</feature>
<gene>
    <name evidence="2" type="ORF">B0H17DRAFT_1150453</name>
</gene>
<evidence type="ECO:0000313" key="2">
    <source>
        <dbReference type="EMBL" id="KAJ7629837.1"/>
    </source>
</evidence>
<evidence type="ECO:0000313" key="3">
    <source>
        <dbReference type="Proteomes" id="UP001221757"/>
    </source>
</evidence>